<reference evidence="2 3" key="1">
    <citation type="submission" date="2017-06" db="EMBL/GenBank/DDBJ databases">
        <authorList>
            <person name="Kim H.J."/>
            <person name="Triplett B.A."/>
        </authorList>
    </citation>
    <scope>NUCLEOTIDE SEQUENCE [LARGE SCALE GENOMIC DNA]</scope>
    <source>
        <strain evidence="2 3">DSM 14713</strain>
    </source>
</reference>
<feature type="region of interest" description="Disordered" evidence="1">
    <location>
        <begin position="126"/>
        <end position="171"/>
    </location>
</feature>
<name>A0A250ILS8_9BACT</name>
<accession>A0A250ILS8</accession>
<dbReference type="EMBL" id="CP022163">
    <property type="protein sequence ID" value="ATB32218.1"/>
    <property type="molecule type" value="Genomic_DNA"/>
</dbReference>
<dbReference type="Gene3D" id="3.90.1150.30">
    <property type="match status" value="1"/>
</dbReference>
<dbReference type="AlphaFoldDB" id="A0A250ILS8"/>
<dbReference type="Pfam" id="PF04237">
    <property type="entry name" value="YjbR"/>
    <property type="match status" value="1"/>
</dbReference>
<dbReference type="KEGG" id="mbd:MEBOL_005694"/>
<gene>
    <name evidence="2" type="ORF">MEBOL_005694</name>
</gene>
<evidence type="ECO:0000313" key="3">
    <source>
        <dbReference type="Proteomes" id="UP000217289"/>
    </source>
</evidence>
<proteinExistence type="predicted"/>
<dbReference type="RefSeq" id="WP_095980435.1">
    <property type="nucleotide sequence ID" value="NZ_CP022163.1"/>
</dbReference>
<dbReference type="InterPro" id="IPR038056">
    <property type="entry name" value="YjbR-like_sf"/>
</dbReference>
<feature type="compositionally biased region" description="Basic residues" evidence="1">
    <location>
        <begin position="162"/>
        <end position="171"/>
    </location>
</feature>
<feature type="compositionally biased region" description="Low complexity" evidence="1">
    <location>
        <begin position="126"/>
        <end position="161"/>
    </location>
</feature>
<protein>
    <submittedName>
        <fullName evidence="2">DifB protein</fullName>
    </submittedName>
</protein>
<organism evidence="2 3">
    <name type="scientific">Melittangium boletus DSM 14713</name>
    <dbReference type="NCBI Taxonomy" id="1294270"/>
    <lineage>
        <taxon>Bacteria</taxon>
        <taxon>Pseudomonadati</taxon>
        <taxon>Myxococcota</taxon>
        <taxon>Myxococcia</taxon>
        <taxon>Myxococcales</taxon>
        <taxon>Cystobacterineae</taxon>
        <taxon>Archangiaceae</taxon>
        <taxon>Melittangium</taxon>
    </lineage>
</organism>
<evidence type="ECO:0000256" key="1">
    <source>
        <dbReference type="SAM" id="MobiDB-lite"/>
    </source>
</evidence>
<dbReference type="OrthoDB" id="8479417at2"/>
<evidence type="ECO:0000313" key="2">
    <source>
        <dbReference type="EMBL" id="ATB32218.1"/>
    </source>
</evidence>
<dbReference type="InterPro" id="IPR058532">
    <property type="entry name" value="YjbR/MT2646/Rv2570-like"/>
</dbReference>
<keyword evidence="3" id="KW-1185">Reference proteome</keyword>
<dbReference type="Proteomes" id="UP000217289">
    <property type="component" value="Chromosome"/>
</dbReference>
<dbReference type="SUPFAM" id="SSF142906">
    <property type="entry name" value="YjbR-like"/>
    <property type="match status" value="1"/>
</dbReference>
<sequence>MTMTPVPPEMKRLEPFVQALREAARAYPETTEDFPWGHPTVKVKGKAFVFFSLSGEGLSLSVKLPHSNGAALMLPFAQPTGYGLGKSGWVSASFGAKDTPPMELLRRWLDESYRAVAPKKLVAQLGAAGAPPGAPGRAPSKKTPAAKKTPATKKTPAAKKAPATKKVARKS</sequence>